<reference evidence="2" key="1">
    <citation type="submission" date="2020-03" db="EMBL/GenBank/DDBJ databases">
        <title>The deep terrestrial virosphere.</title>
        <authorList>
            <person name="Holmfeldt K."/>
            <person name="Nilsson E."/>
            <person name="Simone D."/>
            <person name="Lopez-Fernandez M."/>
            <person name="Wu X."/>
            <person name="de Brujin I."/>
            <person name="Lundin D."/>
            <person name="Andersson A."/>
            <person name="Bertilsson S."/>
            <person name="Dopson M."/>
        </authorList>
    </citation>
    <scope>NUCLEOTIDE SEQUENCE</scope>
    <source>
        <strain evidence="2">TM448A00260</strain>
    </source>
</reference>
<dbReference type="EMBL" id="MT143993">
    <property type="protein sequence ID" value="QJA45579.1"/>
    <property type="molecule type" value="Genomic_DNA"/>
</dbReference>
<dbReference type="InterPro" id="IPR029052">
    <property type="entry name" value="Metallo-depent_PP-like"/>
</dbReference>
<dbReference type="InterPro" id="IPR004843">
    <property type="entry name" value="Calcineurin-like_PHP"/>
</dbReference>
<accession>A0A6H1ZDP0</accession>
<evidence type="ECO:0000313" key="2">
    <source>
        <dbReference type="EMBL" id="QJA45579.1"/>
    </source>
</evidence>
<dbReference type="Pfam" id="PF00149">
    <property type="entry name" value="Metallophos"/>
    <property type="match status" value="1"/>
</dbReference>
<feature type="domain" description="Calcineurin-like phosphoesterase" evidence="1">
    <location>
        <begin position="5"/>
        <end position="137"/>
    </location>
</feature>
<dbReference type="GO" id="GO:0016787">
    <property type="term" value="F:hydrolase activity"/>
    <property type="evidence" value="ECO:0007669"/>
    <property type="project" value="InterPro"/>
</dbReference>
<sequence>MGIRRIFCLSDIHAPYEDKNALRKVEQVLIRGKWDAFVNLGDLIDFDIISRFSEGKPGLINSTISKQANAAADILARHSSYATRENSACKLYFMGGNHERRLDDLLDRMPVLEGLVDIKKLLRLDSYGYTYFKHGEILKIGTANFFHGLYTGTTHARRTAAAINGTAIYGHTHSMESNSAPGFSGASGKAFSTGCLCKMDMPYLKGAPTNWEQGYAIVEIDSSKVDVLQHRL</sequence>
<name>A0A6H1ZDP0_9ZZZZ</name>
<organism evidence="2">
    <name type="scientific">viral metagenome</name>
    <dbReference type="NCBI Taxonomy" id="1070528"/>
    <lineage>
        <taxon>unclassified sequences</taxon>
        <taxon>metagenomes</taxon>
        <taxon>organismal metagenomes</taxon>
    </lineage>
</organism>
<gene>
    <name evidence="2" type="ORF">TM448A00260_0008</name>
</gene>
<protein>
    <submittedName>
        <fullName evidence="2">Putative calcineurin-like phosphoesterase</fullName>
    </submittedName>
</protein>
<dbReference type="AlphaFoldDB" id="A0A6H1ZDP0"/>
<dbReference type="Gene3D" id="3.60.21.10">
    <property type="match status" value="1"/>
</dbReference>
<proteinExistence type="predicted"/>
<dbReference type="SUPFAM" id="SSF56300">
    <property type="entry name" value="Metallo-dependent phosphatases"/>
    <property type="match status" value="1"/>
</dbReference>
<evidence type="ECO:0000259" key="1">
    <source>
        <dbReference type="Pfam" id="PF00149"/>
    </source>
</evidence>